<keyword evidence="2" id="KW-0500">Molybdenum</keyword>
<evidence type="ECO:0000256" key="4">
    <source>
        <dbReference type="ARBA" id="ARBA00023002"/>
    </source>
</evidence>
<dbReference type="InterPro" id="IPR008335">
    <property type="entry name" value="Mopterin_OxRdtase_euk"/>
</dbReference>
<sequence length="377" mass="41069">MIGQDSEDEAEAKPIVRRYNSMSELMIERNPEPYNAEPVPGALIERFLTPQNLFYVRSHGPVPDLPADHRIEVGGISVGECSISIAELKARFPVRTVTAVLQCAGNRRTDLQQVGKTSGDPWDIGAIGNAEWTGVRLADLLDAVGASDASNLFVCFTGADEVDVEGEVAPFGVSIAMTKARAPDVLLAWAMNGEPLASEHGAPLRLVVPGYAGVRSAKWLTRIEVKDTPSEAPIQAHDYKLFPADVTSETADWTQGLTINAMPLNAAICSPGSGESLPAGKVRIEGYAVAYERDVSRVEVSLNGGRDWRQADFSDDPDGQWSWQRWSLDAELPKGRQHLVVRAFDDAGQGQPELPDTMWNFAGYLCTAWHHVHVLVE</sequence>
<dbReference type="AlphaFoldDB" id="A0A2T5GFV1"/>
<organism evidence="7 8">
    <name type="scientific">Sphingomonas aurantiaca</name>
    <dbReference type="NCBI Taxonomy" id="185949"/>
    <lineage>
        <taxon>Bacteria</taxon>
        <taxon>Pseudomonadati</taxon>
        <taxon>Pseudomonadota</taxon>
        <taxon>Alphaproteobacteria</taxon>
        <taxon>Sphingomonadales</taxon>
        <taxon>Sphingomonadaceae</taxon>
        <taxon>Sphingomonas</taxon>
    </lineage>
</organism>
<keyword evidence="8" id="KW-1185">Reference proteome</keyword>
<accession>A0A2T5GFV1</accession>
<dbReference type="GO" id="GO:0008482">
    <property type="term" value="F:sulfite oxidase activity"/>
    <property type="evidence" value="ECO:0007669"/>
    <property type="project" value="TreeGrafter"/>
</dbReference>
<dbReference type="EMBL" id="QAOG01000010">
    <property type="protein sequence ID" value="PTQ58199.1"/>
    <property type="molecule type" value="Genomic_DNA"/>
</dbReference>
<protein>
    <submittedName>
        <fullName evidence="7">Sulfite dehydrogenase (Cytochrome) subunit SorA apoprotein</fullName>
    </submittedName>
</protein>
<keyword evidence="3" id="KW-0479">Metal-binding</keyword>
<proteinExistence type="predicted"/>
<dbReference type="PANTHER" id="PTHR19372:SF7">
    <property type="entry name" value="SULFITE OXIDASE, MITOCHONDRIAL"/>
    <property type="match status" value="1"/>
</dbReference>
<dbReference type="CDD" id="cd02110">
    <property type="entry name" value="SO_family_Moco_dimer"/>
    <property type="match status" value="1"/>
</dbReference>
<dbReference type="Pfam" id="PF03404">
    <property type="entry name" value="Mo-co_dimer"/>
    <property type="match status" value="1"/>
</dbReference>
<dbReference type="Gene3D" id="3.90.420.10">
    <property type="entry name" value="Oxidoreductase, molybdopterin-binding domain"/>
    <property type="match status" value="1"/>
</dbReference>
<feature type="domain" description="Moybdenum cofactor oxidoreductase dimerisation" evidence="6">
    <location>
        <begin position="258"/>
        <end position="375"/>
    </location>
</feature>
<dbReference type="Pfam" id="PF00174">
    <property type="entry name" value="Oxidored_molyb"/>
    <property type="match status" value="1"/>
</dbReference>
<dbReference type="Proteomes" id="UP000244189">
    <property type="component" value="Unassembled WGS sequence"/>
</dbReference>
<reference evidence="7 8" key="1">
    <citation type="submission" date="2018-04" db="EMBL/GenBank/DDBJ databases">
        <title>Genomic Encyclopedia of Type Strains, Phase III (KMG-III): the genomes of soil and plant-associated and newly described type strains.</title>
        <authorList>
            <person name="Whitman W."/>
        </authorList>
    </citation>
    <scope>NUCLEOTIDE SEQUENCE [LARGE SCALE GENOMIC DNA]</scope>
    <source>
        <strain evidence="7 8">MA101b</strain>
    </source>
</reference>
<evidence type="ECO:0000259" key="6">
    <source>
        <dbReference type="Pfam" id="PF03404"/>
    </source>
</evidence>
<dbReference type="Gene3D" id="2.60.40.650">
    <property type="match status" value="1"/>
</dbReference>
<evidence type="ECO:0000313" key="8">
    <source>
        <dbReference type="Proteomes" id="UP000244189"/>
    </source>
</evidence>
<dbReference type="GO" id="GO:0020037">
    <property type="term" value="F:heme binding"/>
    <property type="evidence" value="ECO:0007669"/>
    <property type="project" value="TreeGrafter"/>
</dbReference>
<dbReference type="PANTHER" id="PTHR19372">
    <property type="entry name" value="SULFITE REDUCTASE"/>
    <property type="match status" value="1"/>
</dbReference>
<dbReference type="PRINTS" id="PR00407">
    <property type="entry name" value="EUMOPTERIN"/>
</dbReference>
<evidence type="ECO:0000256" key="3">
    <source>
        <dbReference type="ARBA" id="ARBA00022723"/>
    </source>
</evidence>
<evidence type="ECO:0000259" key="5">
    <source>
        <dbReference type="Pfam" id="PF00174"/>
    </source>
</evidence>
<dbReference type="FunFam" id="3.90.420.10:FF:000002">
    <property type="entry name" value="sulfite oxidase, mitochondrial"/>
    <property type="match status" value="1"/>
</dbReference>
<dbReference type="InterPro" id="IPR014756">
    <property type="entry name" value="Ig_E-set"/>
</dbReference>
<dbReference type="GO" id="GO:0006790">
    <property type="term" value="P:sulfur compound metabolic process"/>
    <property type="evidence" value="ECO:0007669"/>
    <property type="project" value="TreeGrafter"/>
</dbReference>
<evidence type="ECO:0000256" key="2">
    <source>
        <dbReference type="ARBA" id="ARBA00022505"/>
    </source>
</evidence>
<dbReference type="InterPro" id="IPR005066">
    <property type="entry name" value="MoCF_OxRdtse_dimer"/>
</dbReference>
<dbReference type="InterPro" id="IPR000572">
    <property type="entry name" value="OxRdtase_Mopterin-bd_dom"/>
</dbReference>
<comment type="cofactor">
    <cofactor evidence="1">
        <name>Mo-molybdopterin</name>
        <dbReference type="ChEBI" id="CHEBI:71302"/>
    </cofactor>
</comment>
<dbReference type="SUPFAM" id="SSF56524">
    <property type="entry name" value="Oxidoreductase molybdopterin-binding domain"/>
    <property type="match status" value="1"/>
</dbReference>
<dbReference type="InterPro" id="IPR036374">
    <property type="entry name" value="OxRdtase_Mopterin-bd_sf"/>
</dbReference>
<comment type="caution">
    <text evidence="7">The sequence shown here is derived from an EMBL/GenBank/DDBJ whole genome shotgun (WGS) entry which is preliminary data.</text>
</comment>
<name>A0A2T5GFV1_9SPHN</name>
<feature type="domain" description="Oxidoreductase molybdopterin-binding" evidence="5">
    <location>
        <begin position="59"/>
        <end position="232"/>
    </location>
</feature>
<keyword evidence="4" id="KW-0560">Oxidoreductase</keyword>
<dbReference type="SUPFAM" id="SSF81296">
    <property type="entry name" value="E set domains"/>
    <property type="match status" value="1"/>
</dbReference>
<evidence type="ECO:0000313" key="7">
    <source>
        <dbReference type="EMBL" id="PTQ58199.1"/>
    </source>
</evidence>
<evidence type="ECO:0000256" key="1">
    <source>
        <dbReference type="ARBA" id="ARBA00001924"/>
    </source>
</evidence>
<dbReference type="GO" id="GO:0030151">
    <property type="term" value="F:molybdenum ion binding"/>
    <property type="evidence" value="ECO:0007669"/>
    <property type="project" value="InterPro"/>
</dbReference>
<gene>
    <name evidence="7" type="ORF">C8J26_3969</name>
</gene>
<dbReference type="GO" id="GO:0043546">
    <property type="term" value="F:molybdopterin cofactor binding"/>
    <property type="evidence" value="ECO:0007669"/>
    <property type="project" value="TreeGrafter"/>
</dbReference>